<dbReference type="PANTHER" id="PTHR11614">
    <property type="entry name" value="PHOSPHOLIPASE-RELATED"/>
    <property type="match status" value="1"/>
</dbReference>
<protein>
    <submittedName>
        <fullName evidence="2">Alpha/beta hydrolase</fullName>
    </submittedName>
</protein>
<dbReference type="GO" id="GO:0016787">
    <property type="term" value="F:hydrolase activity"/>
    <property type="evidence" value="ECO:0007669"/>
    <property type="project" value="UniProtKB-KW"/>
</dbReference>
<dbReference type="InterPro" id="IPR022742">
    <property type="entry name" value="Hydrolase_4"/>
</dbReference>
<keyword evidence="2" id="KW-0378">Hydrolase</keyword>
<dbReference type="SUPFAM" id="SSF53474">
    <property type="entry name" value="alpha/beta-Hydrolases"/>
    <property type="match status" value="1"/>
</dbReference>
<accession>A0ABT2ZB98</accession>
<evidence type="ECO:0000259" key="1">
    <source>
        <dbReference type="Pfam" id="PF12146"/>
    </source>
</evidence>
<organism evidence="2 3">
    <name type="scientific">Albidovulum marisflavi</name>
    <dbReference type="NCBI Taxonomy" id="2984159"/>
    <lineage>
        <taxon>Bacteria</taxon>
        <taxon>Pseudomonadati</taxon>
        <taxon>Pseudomonadota</taxon>
        <taxon>Alphaproteobacteria</taxon>
        <taxon>Rhodobacterales</taxon>
        <taxon>Paracoccaceae</taxon>
        <taxon>Albidovulum</taxon>
    </lineage>
</organism>
<evidence type="ECO:0000313" key="2">
    <source>
        <dbReference type="EMBL" id="MCV2868384.1"/>
    </source>
</evidence>
<dbReference type="InterPro" id="IPR029058">
    <property type="entry name" value="AB_hydrolase_fold"/>
</dbReference>
<name>A0ABT2ZB98_9RHOB</name>
<dbReference type="Proteomes" id="UP001652542">
    <property type="component" value="Unassembled WGS sequence"/>
</dbReference>
<sequence length="312" mass="34359">MHSQAPFFADIARAPDGVRAFWTEAHDGVRLRLAFWPTGTKGTVLIFPGRTEYIEKYGPAISHLINAGYACLAVDWRGQGLSDRVIADPMSGHVHDFVDYQSDVAAVVTSARALEVSGPMFVMGHSMGGCIGLRALHSGLPVRAASFSAPMWGIRIHPVLRPTAWFLSSAARTMRQGHRYAPGTSAATYVADAAFENNFLTRDRAMWNFARAQIAAHPELGLGGPSLHWLNEALVETRRLRSRAAPDVPCYAGLGTHERIVDPIAVDELMSRWPNGQLDLFDGAEHELLLELPEVRDRFMERTIALFDQTGD</sequence>
<reference evidence="2 3" key="1">
    <citation type="submission" date="2022-10" db="EMBL/GenBank/DDBJ databases">
        <title>Defluviimonas sp. nov., isolated from ocean surface water.</title>
        <authorList>
            <person name="He W."/>
            <person name="Wang L."/>
            <person name="Zhang D.-F."/>
        </authorList>
    </citation>
    <scope>NUCLEOTIDE SEQUENCE [LARGE SCALE GENOMIC DNA]</scope>
    <source>
        <strain evidence="2 3">WL0002</strain>
    </source>
</reference>
<keyword evidence="3" id="KW-1185">Reference proteome</keyword>
<dbReference type="Gene3D" id="3.40.50.1820">
    <property type="entry name" value="alpha/beta hydrolase"/>
    <property type="match status" value="1"/>
</dbReference>
<comment type="caution">
    <text evidence="2">The sequence shown here is derived from an EMBL/GenBank/DDBJ whole genome shotgun (WGS) entry which is preliminary data.</text>
</comment>
<dbReference type="RefSeq" id="WP_263733997.1">
    <property type="nucleotide sequence ID" value="NZ_JAOWKY010000001.1"/>
</dbReference>
<evidence type="ECO:0000313" key="3">
    <source>
        <dbReference type="Proteomes" id="UP001652542"/>
    </source>
</evidence>
<dbReference type="EMBL" id="JAOWKY010000001">
    <property type="protein sequence ID" value="MCV2868384.1"/>
    <property type="molecule type" value="Genomic_DNA"/>
</dbReference>
<proteinExistence type="predicted"/>
<dbReference type="InterPro" id="IPR051044">
    <property type="entry name" value="MAG_DAG_Lipase"/>
</dbReference>
<dbReference type="Pfam" id="PF12146">
    <property type="entry name" value="Hydrolase_4"/>
    <property type="match status" value="1"/>
</dbReference>
<feature type="domain" description="Serine aminopeptidase S33" evidence="1">
    <location>
        <begin position="40"/>
        <end position="292"/>
    </location>
</feature>
<gene>
    <name evidence="2" type="ORF">OEW28_07055</name>
</gene>